<dbReference type="SMART" id="SM00256">
    <property type="entry name" value="FBOX"/>
    <property type="match status" value="1"/>
</dbReference>
<dbReference type="PROSITE" id="PS50181">
    <property type="entry name" value="FBOX"/>
    <property type="match status" value="1"/>
</dbReference>
<dbReference type="Pfam" id="PF00646">
    <property type="entry name" value="F-box"/>
    <property type="match status" value="1"/>
</dbReference>
<dbReference type="InterPro" id="IPR001810">
    <property type="entry name" value="F-box_dom"/>
</dbReference>
<protein>
    <recommendedName>
        <fullName evidence="1">F-box domain-containing protein</fullName>
    </recommendedName>
</protein>
<dbReference type="InterPro" id="IPR032675">
    <property type="entry name" value="LRR_dom_sf"/>
</dbReference>
<evidence type="ECO:0000313" key="3">
    <source>
        <dbReference type="Proteomes" id="UP000827721"/>
    </source>
</evidence>
<dbReference type="PANTHER" id="PTHR34145">
    <property type="entry name" value="OS02G0105600 PROTEIN"/>
    <property type="match status" value="1"/>
</dbReference>
<gene>
    <name evidence="2" type="ORF">JRO89_XSUnG0049400</name>
</gene>
<accession>A0ABQ8GZX5</accession>
<sequence length="484" mass="55554">MGIKRLKTAELMIRGDPLAELPDGILLEIISLLPLREAVRTSILSKSWRSIWTCHSDLKFDSLNVLGSTAQLRPSTCINESSRHLERCKFVQRVDQIMHQRCKGLKINSLTVHFQLGKEFSSHIDHWLSCAAMREVEIIDLNLSESCSYMENCACSTHLEHYKFDCGILAAPGRKSYLKHLKLNSCTFSAPLSSNCLNSLISLELRRVCISDEMLKKLLSNWLVLETLTLHLCQDLVNLDFGGPNLRLKFLRIQDCLRLNKLEISSENIIRLEYTGPLVSFSFKHVPNLVEAYLCFTQKNRLYGVTYALTRLASELPQLEKLNLHSILSMNVLELPDSGPAFTNVKELVLSIYPFHDEDRLNWIAYILKAFPSLQKLQLNLFSPSFVKEPKEIERLLPECPHQHLTELEINGFYGNKHEVELLKYLLENSVALKVLAVTPCQKVFRGFNNWVCEKESARYISRRKSISNWLHELVPTTVSLDVW</sequence>
<dbReference type="InterPro" id="IPR053781">
    <property type="entry name" value="F-box_AtFBL13-like"/>
</dbReference>
<dbReference type="InterPro" id="IPR036047">
    <property type="entry name" value="F-box-like_dom_sf"/>
</dbReference>
<dbReference type="Pfam" id="PF23622">
    <property type="entry name" value="LRR_At1g61320_AtMIF1"/>
    <property type="match status" value="1"/>
</dbReference>
<name>A0ABQ8GZX5_9ROSI</name>
<feature type="domain" description="F-box" evidence="1">
    <location>
        <begin position="15"/>
        <end position="63"/>
    </location>
</feature>
<evidence type="ECO:0000313" key="2">
    <source>
        <dbReference type="EMBL" id="KAH7526826.1"/>
    </source>
</evidence>
<dbReference type="InterPro" id="IPR053772">
    <property type="entry name" value="At1g61320/At1g61330-like"/>
</dbReference>
<reference evidence="2 3" key="1">
    <citation type="submission" date="2021-02" db="EMBL/GenBank/DDBJ databases">
        <title>Plant Genome Project.</title>
        <authorList>
            <person name="Zhang R.-G."/>
        </authorList>
    </citation>
    <scope>NUCLEOTIDE SEQUENCE [LARGE SCALE GENOMIC DNA]</scope>
    <source>
        <tissue evidence="2">Leaves</tissue>
    </source>
</reference>
<dbReference type="SUPFAM" id="SSF52047">
    <property type="entry name" value="RNI-like"/>
    <property type="match status" value="1"/>
</dbReference>
<evidence type="ECO:0000259" key="1">
    <source>
        <dbReference type="PROSITE" id="PS50181"/>
    </source>
</evidence>
<organism evidence="2 3">
    <name type="scientific">Xanthoceras sorbifolium</name>
    <dbReference type="NCBI Taxonomy" id="99658"/>
    <lineage>
        <taxon>Eukaryota</taxon>
        <taxon>Viridiplantae</taxon>
        <taxon>Streptophyta</taxon>
        <taxon>Embryophyta</taxon>
        <taxon>Tracheophyta</taxon>
        <taxon>Spermatophyta</taxon>
        <taxon>Magnoliopsida</taxon>
        <taxon>eudicotyledons</taxon>
        <taxon>Gunneridae</taxon>
        <taxon>Pentapetalae</taxon>
        <taxon>rosids</taxon>
        <taxon>malvids</taxon>
        <taxon>Sapindales</taxon>
        <taxon>Sapindaceae</taxon>
        <taxon>Xanthoceroideae</taxon>
        <taxon>Xanthoceras</taxon>
    </lineage>
</organism>
<proteinExistence type="predicted"/>
<dbReference type="SUPFAM" id="SSF81383">
    <property type="entry name" value="F-box domain"/>
    <property type="match status" value="1"/>
</dbReference>
<comment type="caution">
    <text evidence="2">The sequence shown here is derived from an EMBL/GenBank/DDBJ whole genome shotgun (WGS) entry which is preliminary data.</text>
</comment>
<dbReference type="PANTHER" id="PTHR34145:SF28">
    <property type="entry name" value="F-BOX DOMAIN-CONTAINING PROTEIN"/>
    <property type="match status" value="1"/>
</dbReference>
<dbReference type="Gene3D" id="1.20.1280.50">
    <property type="match status" value="1"/>
</dbReference>
<dbReference type="Gene3D" id="3.80.10.10">
    <property type="entry name" value="Ribonuclease Inhibitor"/>
    <property type="match status" value="1"/>
</dbReference>
<keyword evidence="3" id="KW-1185">Reference proteome</keyword>
<dbReference type="InterPro" id="IPR055357">
    <property type="entry name" value="LRR_At1g61320_AtMIF1"/>
</dbReference>
<dbReference type="Proteomes" id="UP000827721">
    <property type="component" value="Unassembled WGS sequence"/>
</dbReference>
<dbReference type="EMBL" id="JAFEMO010000086">
    <property type="protein sequence ID" value="KAH7526826.1"/>
    <property type="molecule type" value="Genomic_DNA"/>
</dbReference>
<dbReference type="CDD" id="cd22160">
    <property type="entry name" value="F-box_AtFBL13-like"/>
    <property type="match status" value="1"/>
</dbReference>